<dbReference type="PANTHER" id="PTHR43806">
    <property type="entry name" value="PEPTIDASE S8"/>
    <property type="match status" value="1"/>
</dbReference>
<dbReference type="Proteomes" id="UP000287144">
    <property type="component" value="Unassembled WGS sequence"/>
</dbReference>
<feature type="region of interest" description="Disordered" evidence="6">
    <location>
        <begin position="230"/>
        <end position="261"/>
    </location>
</feature>
<dbReference type="InterPro" id="IPR050131">
    <property type="entry name" value="Peptidase_S8_subtilisin-like"/>
</dbReference>
<comment type="similarity">
    <text evidence="1 5">Belongs to the peptidase S8 family.</text>
</comment>
<dbReference type="PANTHER" id="PTHR43806:SF11">
    <property type="entry name" value="CEREVISIN-RELATED"/>
    <property type="match status" value="1"/>
</dbReference>
<reference evidence="9 10" key="1">
    <citation type="submission" date="2017-06" db="EMBL/GenBank/DDBJ databases">
        <title>Comparative genomic analysis of Ambrosia Fusariam Clade fungi.</title>
        <authorList>
            <person name="Stajich J.E."/>
            <person name="Carrillo J."/>
            <person name="Kijimoto T."/>
            <person name="Eskalen A."/>
            <person name="O'Donnell K."/>
            <person name="Kasson M."/>
        </authorList>
    </citation>
    <scope>NUCLEOTIDE SEQUENCE [LARGE SCALE GENOMIC DNA]</scope>
    <source>
        <strain evidence="9 10">NRRL62579</strain>
    </source>
</reference>
<keyword evidence="4 5" id="KW-0720">Serine protease</keyword>
<dbReference type="GO" id="GO:0006508">
    <property type="term" value="P:proteolysis"/>
    <property type="evidence" value="ECO:0007669"/>
    <property type="project" value="UniProtKB-KW"/>
</dbReference>
<dbReference type="Pfam" id="PF24476">
    <property type="entry name" value="DUF7580"/>
    <property type="match status" value="1"/>
</dbReference>
<evidence type="ECO:0000259" key="7">
    <source>
        <dbReference type="Pfam" id="PF00082"/>
    </source>
</evidence>
<feature type="active site" description="Charge relay system" evidence="5">
    <location>
        <position position="902"/>
    </location>
</feature>
<dbReference type="InterPro" id="IPR015500">
    <property type="entry name" value="Peptidase_S8_subtilisin-rel"/>
</dbReference>
<dbReference type="PROSITE" id="PS51892">
    <property type="entry name" value="SUBTILASE"/>
    <property type="match status" value="1"/>
</dbReference>
<evidence type="ECO:0000256" key="3">
    <source>
        <dbReference type="ARBA" id="ARBA00022801"/>
    </source>
</evidence>
<dbReference type="InterPro" id="IPR036852">
    <property type="entry name" value="Peptidase_S8/S53_dom_sf"/>
</dbReference>
<evidence type="ECO:0000256" key="5">
    <source>
        <dbReference type="PROSITE-ProRule" id="PRU01240"/>
    </source>
</evidence>
<feature type="region of interest" description="Disordered" evidence="6">
    <location>
        <begin position="509"/>
        <end position="554"/>
    </location>
</feature>
<keyword evidence="3 5" id="KW-0378">Hydrolase</keyword>
<dbReference type="InterPro" id="IPR056002">
    <property type="entry name" value="DUF7580"/>
</dbReference>
<name>A0A428T0Z3_9HYPO</name>
<protein>
    <submittedName>
        <fullName evidence="9">Uncharacterized protein</fullName>
    </submittedName>
</protein>
<evidence type="ECO:0000256" key="1">
    <source>
        <dbReference type="ARBA" id="ARBA00011073"/>
    </source>
</evidence>
<keyword evidence="10" id="KW-1185">Reference proteome</keyword>
<dbReference type="CDD" id="cd00306">
    <property type="entry name" value="Peptidases_S8_S53"/>
    <property type="match status" value="1"/>
</dbReference>
<dbReference type="SUPFAM" id="SSF52743">
    <property type="entry name" value="Subtilisin-like"/>
    <property type="match status" value="1"/>
</dbReference>
<feature type="compositionally biased region" description="Polar residues" evidence="6">
    <location>
        <begin position="241"/>
        <end position="261"/>
    </location>
</feature>
<dbReference type="InterPro" id="IPR000209">
    <property type="entry name" value="Peptidase_S8/S53_dom"/>
</dbReference>
<evidence type="ECO:0000256" key="4">
    <source>
        <dbReference type="ARBA" id="ARBA00022825"/>
    </source>
</evidence>
<gene>
    <name evidence="9" type="ORF">CEP52_011907</name>
</gene>
<evidence type="ECO:0000313" key="10">
    <source>
        <dbReference type="Proteomes" id="UP000287144"/>
    </source>
</evidence>
<feature type="compositionally biased region" description="Low complexity" evidence="6">
    <location>
        <begin position="516"/>
        <end position="525"/>
    </location>
</feature>
<feature type="domain" description="Peptidase S8/S53" evidence="7">
    <location>
        <begin position="666"/>
        <end position="923"/>
    </location>
</feature>
<dbReference type="Gene3D" id="3.40.50.200">
    <property type="entry name" value="Peptidase S8/S53 domain"/>
    <property type="match status" value="1"/>
</dbReference>
<feature type="domain" description="DUF7580" evidence="8">
    <location>
        <begin position="166"/>
        <end position="489"/>
    </location>
</feature>
<organism evidence="9 10">
    <name type="scientific">Fusarium oligoseptatum</name>
    <dbReference type="NCBI Taxonomy" id="2604345"/>
    <lineage>
        <taxon>Eukaryota</taxon>
        <taxon>Fungi</taxon>
        <taxon>Dikarya</taxon>
        <taxon>Ascomycota</taxon>
        <taxon>Pezizomycotina</taxon>
        <taxon>Sordariomycetes</taxon>
        <taxon>Hypocreomycetidae</taxon>
        <taxon>Hypocreales</taxon>
        <taxon>Nectriaceae</taxon>
        <taxon>Fusarium</taxon>
        <taxon>Fusarium solani species complex</taxon>
    </lineage>
</organism>
<dbReference type="InterPro" id="IPR023828">
    <property type="entry name" value="Peptidase_S8_Ser-AS"/>
</dbReference>
<evidence type="ECO:0000256" key="6">
    <source>
        <dbReference type="SAM" id="MobiDB-lite"/>
    </source>
</evidence>
<sequence length="1014" mass="113995">MGNVLGTVAAGDVEEEHSLKLVLSILPVVGDLSKRLASKFGKRDKRYSYLVNIQTSAGILTAHLNEIEEDGDTKSFEPEINEVADCLENIFSNQVVKLSKLKSRRSPQHQKDLESTMEDLFDPSTLGNPAAWNRLQRNLKSLTDQLQSHGDNVDETEELGFPTTEPNEEACNFVNRALDAVHCNCHAKSQHEIRLRIGTYKKGKSKPKPESLSVLLAREKPLLQWHELLIHDQPQRKKRPNSPNAEDLTSQLRDCHSQSSRSTPCVCNYLEIHTRPFLRLDVVLHRDVLCLSSCPPVKSTFEPESLQEEIDLKSLLSFQDKPWTQPSKWALAVILAYSLLYLYGGSRITGRWRRENILFFKNGTHIPLKPFLGTSVSQSSIEASGATITLHRHPEILELGVILLEIHLGQRLESFLEDGRDITTNNDFYLSAWEVYIKQKHQIISVEYRKAIEGCLSPATFAGTDSDIQKLRSVLFQSVVQPLEKELARTFRELLDPNDLDEEAAEKCDLAFSMPSSNRRSNNSNPTQRRRDDLPVTSHYNTEPAGLAKRYKTQGGCEIGARDPKVLGEEENEDIDQGENSASMLSFERCLDERVSPTTMLSDAKTRTEDKRLALPFPPALRKWLLSADIAGGRRMRSDWTKWLNDFKTFRQQILPDVVDPENQQRVRVTVIDTGIDGSQPYIRSMGWRSDDKNAGEPLFYDFVQPDSAHGTHDPIDEDGHGTFIAGLLLQLAPDIELSVARIGATRESIQNDAQVGKKIGRAIKHAIETWNTEIISMSFGSEDLLSEVRDAIEEALKRNIIILAAAGNSGNRRGISYPASEERVFKVFAAKASGYTAEFSPPTAEDQYSYFILGCGVVSTWPSNLREKAAIEELEVFCYGSKEGHEHSEKCDTRTVMSGTSFATPIASALVAIIYQFYDANQPLPSQVRLRNGSENRFKTPQAVRAIFTKMSRKSSHAPYNLLEPGRGRDNFFYFRPHTHPELSNVSPLNIDSDTPIQFFSKKLSEALLQDGI</sequence>
<keyword evidence="2 5" id="KW-0645">Protease</keyword>
<feature type="active site" description="Charge relay system" evidence="5">
    <location>
        <position position="673"/>
    </location>
</feature>
<dbReference type="EMBL" id="NKCK01000148">
    <property type="protein sequence ID" value="RSL95725.1"/>
    <property type="molecule type" value="Genomic_DNA"/>
</dbReference>
<dbReference type="GO" id="GO:0004252">
    <property type="term" value="F:serine-type endopeptidase activity"/>
    <property type="evidence" value="ECO:0007669"/>
    <property type="project" value="UniProtKB-UniRule"/>
</dbReference>
<comment type="caution">
    <text evidence="9">The sequence shown here is derived from an EMBL/GenBank/DDBJ whole genome shotgun (WGS) entry which is preliminary data.</text>
</comment>
<evidence type="ECO:0000259" key="8">
    <source>
        <dbReference type="Pfam" id="PF24476"/>
    </source>
</evidence>
<evidence type="ECO:0000256" key="2">
    <source>
        <dbReference type="ARBA" id="ARBA00022670"/>
    </source>
</evidence>
<dbReference type="AlphaFoldDB" id="A0A428T0Z3"/>
<feature type="active site" description="Charge relay system" evidence="5">
    <location>
        <position position="721"/>
    </location>
</feature>
<proteinExistence type="inferred from homology"/>
<dbReference type="PROSITE" id="PS00138">
    <property type="entry name" value="SUBTILASE_SER"/>
    <property type="match status" value="1"/>
</dbReference>
<accession>A0A428T0Z3</accession>
<evidence type="ECO:0000313" key="9">
    <source>
        <dbReference type="EMBL" id="RSL95725.1"/>
    </source>
</evidence>
<dbReference type="Pfam" id="PF00082">
    <property type="entry name" value="Peptidase_S8"/>
    <property type="match status" value="1"/>
</dbReference>
<dbReference type="PRINTS" id="PR00723">
    <property type="entry name" value="SUBTILISIN"/>
</dbReference>